<dbReference type="PROSITE" id="PS51892">
    <property type="entry name" value="SUBTILASE"/>
    <property type="match status" value="1"/>
</dbReference>
<sequence length="523" mass="57644">MIKEGQLLITFYEHTNSQAKSALHTQLGGKKIDEISRFHMELIEVPVGEEAKFKKIYTENSNVRFVDFNTIYTVGYSKKYRCSNCCCKRKKRECTPNDLYYNQKFKNLTNQWGLQRINPTEAYCLVKHKKPTTKIAILDTGIDPNHPDLIGKILDPINVASDNPNDYMDRMGHGTFVAGIAAATTNNQIGIASASYNTAYIVPIKIRNENAEGILGIDVIKGIVYAIEKKVDVINMSFFTDEPRGYLEALQMVIEAAWKQNIILVAGVGNDGTTAPFYPAANNFVLGVSATDSANQLSVFSNWGINVGITAPGTDILSTIPTYLPGVDDKNAYFVLSGTSFSAPFVSGVAAMLRAIKPSATNQEIIQVIQRSSKNINIVHKEWIPFYGYGLLHASEAVKELLSPAVSSSNILGSFYGQLTKNEEPISNMTLYVVNTRTNGIVRIYTPPNYSFSSTTPSSTDGMFRIINLPRGRYSIYAGSVDPKRLLATADIVPGADVYVKLVVPESSEEMLVDEEGEGKERS</sequence>
<evidence type="ECO:0000256" key="8">
    <source>
        <dbReference type="ARBA" id="ARBA00022837"/>
    </source>
</evidence>
<protein>
    <submittedName>
        <fullName evidence="13">Protease</fullName>
    </submittedName>
</protein>
<gene>
    <name evidence="13" type="ORF">YBT1518_01310</name>
</gene>
<dbReference type="Proteomes" id="UP000018566">
    <property type="component" value="Chromosome"/>
</dbReference>
<dbReference type="InterPro" id="IPR050131">
    <property type="entry name" value="Peptidase_S8_subtilisin-like"/>
</dbReference>
<name>A0A9W3KCR9_BACTU</name>
<evidence type="ECO:0000256" key="5">
    <source>
        <dbReference type="ARBA" id="ARBA00022670"/>
    </source>
</evidence>
<proteinExistence type="inferred from homology"/>
<feature type="active site" description="Charge relay system" evidence="9">
    <location>
        <position position="340"/>
    </location>
</feature>
<dbReference type="EMBL" id="CP005935">
    <property type="protein sequence ID" value="AHA69494.1"/>
    <property type="molecule type" value="Genomic_DNA"/>
</dbReference>
<dbReference type="RefSeq" id="WP_023520869.1">
    <property type="nucleotide sequence ID" value="NC_022873.1"/>
</dbReference>
<dbReference type="GO" id="GO:0004252">
    <property type="term" value="F:serine-type endopeptidase activity"/>
    <property type="evidence" value="ECO:0007669"/>
    <property type="project" value="UniProtKB-UniRule"/>
</dbReference>
<evidence type="ECO:0000259" key="12">
    <source>
        <dbReference type="Pfam" id="PF22148"/>
    </source>
</evidence>
<evidence type="ECO:0000256" key="9">
    <source>
        <dbReference type="PROSITE-ProRule" id="PRU01240"/>
    </source>
</evidence>
<dbReference type="SUPFAM" id="SSF52743">
    <property type="entry name" value="Subtilisin-like"/>
    <property type="match status" value="1"/>
</dbReference>
<feature type="domain" description="Peptidase S8/S53" evidence="11">
    <location>
        <begin position="133"/>
        <end position="389"/>
    </location>
</feature>
<evidence type="ECO:0000313" key="13">
    <source>
        <dbReference type="EMBL" id="AHA69494.1"/>
    </source>
</evidence>
<feature type="active site" description="Charge relay system" evidence="9">
    <location>
        <position position="173"/>
    </location>
</feature>
<dbReference type="InterPro" id="IPR036852">
    <property type="entry name" value="Peptidase_S8/S53_dom_sf"/>
</dbReference>
<evidence type="ECO:0000256" key="2">
    <source>
        <dbReference type="ARBA" id="ARBA00004613"/>
    </source>
</evidence>
<dbReference type="Gene3D" id="3.40.50.200">
    <property type="entry name" value="Peptidase S8/S53 domain"/>
    <property type="match status" value="1"/>
</dbReference>
<comment type="subcellular location">
    <subcellularLocation>
        <location evidence="2">Secreted</location>
    </subcellularLocation>
</comment>
<dbReference type="PROSITE" id="PS00137">
    <property type="entry name" value="SUBTILASE_HIS"/>
    <property type="match status" value="1"/>
</dbReference>
<dbReference type="PROSITE" id="PS00136">
    <property type="entry name" value="SUBTILASE_ASP"/>
    <property type="match status" value="1"/>
</dbReference>
<evidence type="ECO:0000256" key="4">
    <source>
        <dbReference type="ARBA" id="ARBA00022525"/>
    </source>
</evidence>
<dbReference type="InterPro" id="IPR022398">
    <property type="entry name" value="Peptidase_S8_His-AS"/>
</dbReference>
<comment type="cofactor">
    <cofactor evidence="1">
        <name>Ca(2+)</name>
        <dbReference type="ChEBI" id="CHEBI:29108"/>
    </cofactor>
</comment>
<evidence type="ECO:0000256" key="6">
    <source>
        <dbReference type="ARBA" id="ARBA00022801"/>
    </source>
</evidence>
<feature type="domain" description="Fervidolysin-like N-terminal prodomain" evidence="12">
    <location>
        <begin position="4"/>
        <end position="69"/>
    </location>
</feature>
<dbReference type="GO" id="GO:0005576">
    <property type="term" value="C:extracellular region"/>
    <property type="evidence" value="ECO:0007669"/>
    <property type="project" value="UniProtKB-SubCell"/>
</dbReference>
<dbReference type="InterPro" id="IPR023827">
    <property type="entry name" value="Peptidase_S8_Asp-AS"/>
</dbReference>
<reference evidence="13 14" key="1">
    <citation type="submission" date="2013-05" db="EMBL/GenBank/DDBJ databases">
        <title>Complete genome sequence of Bacillus thuringiensis YBT-1518, a typical strain with high toxicity to nematode.</title>
        <authorList>
            <person name="Wang P."/>
            <person name="Zhang C."/>
            <person name="Guo M."/>
            <person name="Guo S."/>
            <person name="Zhu Y."/>
            <person name="Zheng J."/>
            <person name="Zhu L."/>
            <person name="Ruan L."/>
            <person name="Peng D."/>
            <person name="Sun M."/>
        </authorList>
    </citation>
    <scope>NUCLEOTIDE SEQUENCE [LARGE SCALE GENOMIC DNA]</scope>
    <source>
        <strain evidence="13 14">YBT-1518</strain>
    </source>
</reference>
<dbReference type="KEGG" id="bthu:YBT1518_01310"/>
<keyword evidence="4" id="KW-0964">Secreted</keyword>
<evidence type="ECO:0000313" key="14">
    <source>
        <dbReference type="Proteomes" id="UP000018566"/>
    </source>
</evidence>
<keyword evidence="7 9" id="KW-0720">Serine protease</keyword>
<evidence type="ECO:0000256" key="10">
    <source>
        <dbReference type="RuleBase" id="RU003355"/>
    </source>
</evidence>
<dbReference type="InterPro" id="IPR023828">
    <property type="entry name" value="Peptidase_S8_Ser-AS"/>
</dbReference>
<evidence type="ECO:0000259" key="11">
    <source>
        <dbReference type="Pfam" id="PF00082"/>
    </source>
</evidence>
<keyword evidence="6 9" id="KW-0378">Hydrolase</keyword>
<feature type="active site" description="Charge relay system" evidence="9">
    <location>
        <position position="139"/>
    </location>
</feature>
<comment type="similarity">
    <text evidence="3 9 10">Belongs to the peptidase S8 family.</text>
</comment>
<dbReference type="PANTHER" id="PTHR43806:SF11">
    <property type="entry name" value="CEREVISIN-RELATED"/>
    <property type="match status" value="1"/>
</dbReference>
<dbReference type="Pfam" id="PF22148">
    <property type="entry name" value="Fervidolysin_NPro-like"/>
    <property type="match status" value="1"/>
</dbReference>
<dbReference type="InterPro" id="IPR054399">
    <property type="entry name" value="Fervidolysin-like_N_prodom"/>
</dbReference>
<dbReference type="AlphaFoldDB" id="A0A9W3KCR9"/>
<organism evidence="13 14">
    <name type="scientific">Bacillus thuringiensis YBT-1518</name>
    <dbReference type="NCBI Taxonomy" id="529122"/>
    <lineage>
        <taxon>Bacteria</taxon>
        <taxon>Bacillati</taxon>
        <taxon>Bacillota</taxon>
        <taxon>Bacilli</taxon>
        <taxon>Bacillales</taxon>
        <taxon>Bacillaceae</taxon>
        <taxon>Bacillus</taxon>
        <taxon>Bacillus cereus group</taxon>
    </lineage>
</organism>
<keyword evidence="8" id="KW-0106">Calcium</keyword>
<evidence type="ECO:0000256" key="3">
    <source>
        <dbReference type="ARBA" id="ARBA00011073"/>
    </source>
</evidence>
<dbReference type="InterPro" id="IPR015500">
    <property type="entry name" value="Peptidase_S8_subtilisin-rel"/>
</dbReference>
<dbReference type="InterPro" id="IPR000209">
    <property type="entry name" value="Peptidase_S8/S53_dom"/>
</dbReference>
<dbReference type="PROSITE" id="PS00138">
    <property type="entry name" value="SUBTILASE_SER"/>
    <property type="match status" value="1"/>
</dbReference>
<accession>A0A9W3KCR9</accession>
<evidence type="ECO:0000256" key="1">
    <source>
        <dbReference type="ARBA" id="ARBA00001913"/>
    </source>
</evidence>
<dbReference type="PANTHER" id="PTHR43806">
    <property type="entry name" value="PEPTIDASE S8"/>
    <property type="match status" value="1"/>
</dbReference>
<dbReference type="PRINTS" id="PR00723">
    <property type="entry name" value="SUBTILISIN"/>
</dbReference>
<dbReference type="GO" id="GO:0006508">
    <property type="term" value="P:proteolysis"/>
    <property type="evidence" value="ECO:0007669"/>
    <property type="project" value="UniProtKB-KW"/>
</dbReference>
<keyword evidence="5 9" id="KW-0645">Protease</keyword>
<evidence type="ECO:0000256" key="7">
    <source>
        <dbReference type="ARBA" id="ARBA00022825"/>
    </source>
</evidence>
<dbReference type="Pfam" id="PF00082">
    <property type="entry name" value="Peptidase_S8"/>
    <property type="match status" value="1"/>
</dbReference>